<evidence type="ECO:0000313" key="5">
    <source>
        <dbReference type="EMBL" id="RRQ22333.1"/>
    </source>
</evidence>
<organism evidence="5 6">
    <name type="scientific">Thiohalobacter thiocyanaticus</name>
    <dbReference type="NCBI Taxonomy" id="585455"/>
    <lineage>
        <taxon>Bacteria</taxon>
        <taxon>Pseudomonadati</taxon>
        <taxon>Pseudomonadota</taxon>
        <taxon>Gammaproteobacteria</taxon>
        <taxon>Thiohalobacterales</taxon>
        <taxon>Thiohalobacteraceae</taxon>
        <taxon>Thiohalobacter</taxon>
    </lineage>
</organism>
<feature type="domain" description="Multidrug resistance protein MdtA-like barrel-sandwich hybrid" evidence="3">
    <location>
        <begin position="81"/>
        <end position="246"/>
    </location>
</feature>
<reference evidence="5 6" key="1">
    <citation type="journal article" date="2010" name="Int. J. Syst. Evol. Microbiol.">
        <title>Thiohalobacter thiocyanaticus gen. nov., sp. nov., a moderately halophilic, sulfur-oxidizing gammaproteobacterium from hypersaline lakes, that utilizes thiocyanate.</title>
        <authorList>
            <person name="Sorokin D.Y."/>
            <person name="Kovaleva O.L."/>
            <person name="Tourova T.P."/>
            <person name="Muyzer G."/>
        </authorList>
    </citation>
    <scope>NUCLEOTIDE SEQUENCE [LARGE SCALE GENOMIC DNA]</scope>
    <source>
        <strain evidence="5 6">Hrh1</strain>
    </source>
</reference>
<dbReference type="SUPFAM" id="SSF111369">
    <property type="entry name" value="HlyD-like secretion proteins"/>
    <property type="match status" value="2"/>
</dbReference>
<dbReference type="EMBL" id="QZMU01000001">
    <property type="protein sequence ID" value="RRQ22333.1"/>
    <property type="molecule type" value="Genomic_DNA"/>
</dbReference>
<protein>
    <submittedName>
        <fullName evidence="5">Efflux RND transporter periplasmic adaptor subunit</fullName>
    </submittedName>
</protein>
<dbReference type="Gene3D" id="2.40.50.100">
    <property type="match status" value="1"/>
</dbReference>
<dbReference type="GO" id="GO:0015562">
    <property type="term" value="F:efflux transmembrane transporter activity"/>
    <property type="evidence" value="ECO:0007669"/>
    <property type="project" value="TreeGrafter"/>
</dbReference>
<name>A0A426QKP4_9GAMM</name>
<evidence type="ECO:0000256" key="1">
    <source>
        <dbReference type="ARBA" id="ARBA00009477"/>
    </source>
</evidence>
<dbReference type="Gene3D" id="2.40.30.170">
    <property type="match status" value="1"/>
</dbReference>
<dbReference type="Pfam" id="PF25989">
    <property type="entry name" value="YknX_C"/>
    <property type="match status" value="1"/>
</dbReference>
<keyword evidence="2" id="KW-0175">Coiled coil</keyword>
<dbReference type="AlphaFoldDB" id="A0A426QKP4"/>
<dbReference type="Gene3D" id="1.10.287.470">
    <property type="entry name" value="Helix hairpin bin"/>
    <property type="match status" value="1"/>
</dbReference>
<dbReference type="NCBIfam" id="TIGR01730">
    <property type="entry name" value="RND_mfp"/>
    <property type="match status" value="1"/>
</dbReference>
<comment type="similarity">
    <text evidence="1">Belongs to the membrane fusion protein (MFP) (TC 8.A.1) family.</text>
</comment>
<proteinExistence type="inferred from homology"/>
<evidence type="ECO:0000313" key="6">
    <source>
        <dbReference type="Proteomes" id="UP000287798"/>
    </source>
</evidence>
<comment type="caution">
    <text evidence="5">The sequence shown here is derived from an EMBL/GenBank/DDBJ whole genome shotgun (WGS) entry which is preliminary data.</text>
</comment>
<dbReference type="PANTHER" id="PTHR30469:SF15">
    <property type="entry name" value="HLYD FAMILY OF SECRETION PROTEINS"/>
    <property type="match status" value="1"/>
</dbReference>
<evidence type="ECO:0000259" key="3">
    <source>
        <dbReference type="Pfam" id="PF25917"/>
    </source>
</evidence>
<dbReference type="Gene3D" id="2.40.420.20">
    <property type="match status" value="1"/>
</dbReference>
<dbReference type="InterPro" id="IPR058637">
    <property type="entry name" value="YknX-like_C"/>
</dbReference>
<dbReference type="Proteomes" id="UP000287798">
    <property type="component" value="Unassembled WGS sequence"/>
</dbReference>
<feature type="coiled-coil region" evidence="2">
    <location>
        <begin position="140"/>
        <end position="212"/>
    </location>
</feature>
<evidence type="ECO:0000259" key="4">
    <source>
        <dbReference type="Pfam" id="PF25989"/>
    </source>
</evidence>
<dbReference type="InterPro" id="IPR006143">
    <property type="entry name" value="RND_pump_MFP"/>
</dbReference>
<gene>
    <name evidence="5" type="ORF">D6C00_10475</name>
</gene>
<feature type="domain" description="YknX-like C-terminal permuted SH3-like" evidence="4">
    <location>
        <begin position="329"/>
        <end position="396"/>
    </location>
</feature>
<evidence type="ECO:0000256" key="2">
    <source>
        <dbReference type="SAM" id="Coils"/>
    </source>
</evidence>
<accession>A0A426QKP4</accession>
<sequence length="402" mass="43446">MLPAFVPPGSRFVTKFKFPYKPLSLLALVAVAAALVLTRPEPPPAAGEPPPLRVQVVRVDQVDVAPVETVTGRLQAARRSQLRFEVGGRVVAREVEPGMQVDAGQVLLRLDDGDFRTAVVEAEAQLSQEQTQLTRDRRLLALARDNAALQRAEVQRLESLSSRSLGSASQLDAARGRLLQLESELAQLQAGVDSAEARLALRRAALERAERDLARSVLQAPFAGMVNAVMLEPGDYVAPGGEAAVLIDPAQLDFYVELRGEVARALERGQTVVVSVDGRPLEGRILALQEQPDETTFTHAVRVRLDGGQAAPGQVATAAFPLRRREAALLIPVTAVLRDEGRSYVFRVRDGRLERIRVELGLRLEARYIVTAGLAAGQLIVARDVAALSDGQSVEIIGATDR</sequence>
<dbReference type="GO" id="GO:1990281">
    <property type="term" value="C:efflux pump complex"/>
    <property type="evidence" value="ECO:0007669"/>
    <property type="project" value="TreeGrafter"/>
</dbReference>
<dbReference type="InterPro" id="IPR058625">
    <property type="entry name" value="MdtA-like_BSH"/>
</dbReference>
<dbReference type="PANTHER" id="PTHR30469">
    <property type="entry name" value="MULTIDRUG RESISTANCE PROTEIN MDTA"/>
    <property type="match status" value="1"/>
</dbReference>
<keyword evidence="6" id="KW-1185">Reference proteome</keyword>
<dbReference type="Pfam" id="PF25917">
    <property type="entry name" value="BSH_RND"/>
    <property type="match status" value="1"/>
</dbReference>